<gene>
    <name evidence="3" type="ORF">GS18_0217635</name>
</gene>
<reference evidence="3 4" key="1">
    <citation type="journal article" date="2005" name="Int. J. Syst. Evol. Microbiol.">
        <title>Bacillus cibi sp. nov., isolated from jeotgal, a traditional Korean fermented seafood.</title>
        <authorList>
            <person name="Yoon J.H."/>
            <person name="Lee C.H."/>
            <person name="Oh T.K."/>
        </authorList>
    </citation>
    <scope>NUCLEOTIDE SEQUENCE [LARGE SCALE GENOMIC DNA]</scope>
    <source>
        <strain evidence="3 4">DSM 16189</strain>
    </source>
</reference>
<dbReference type="PROSITE" id="PS50005">
    <property type="entry name" value="TPR"/>
    <property type="match status" value="1"/>
</dbReference>
<dbReference type="AlphaFoldDB" id="A0A084GKF7"/>
<dbReference type="RefSeq" id="WP_029284063.1">
    <property type="nucleotide sequence ID" value="NZ_JNVC02000015.1"/>
</dbReference>
<evidence type="ECO:0000313" key="4">
    <source>
        <dbReference type="Proteomes" id="UP000028549"/>
    </source>
</evidence>
<protein>
    <recommendedName>
        <fullName evidence="2">HTH cro/C1-type domain-containing protein</fullName>
    </recommendedName>
</protein>
<dbReference type="InterPro" id="IPR001387">
    <property type="entry name" value="Cro/C1-type_HTH"/>
</dbReference>
<evidence type="ECO:0000259" key="2">
    <source>
        <dbReference type="PROSITE" id="PS50943"/>
    </source>
</evidence>
<dbReference type="Gene3D" id="1.25.40.10">
    <property type="entry name" value="Tetratricopeptide repeat domain"/>
    <property type="match status" value="2"/>
</dbReference>
<evidence type="ECO:0000256" key="1">
    <source>
        <dbReference type="PROSITE-ProRule" id="PRU00339"/>
    </source>
</evidence>
<organism evidence="3 4">
    <name type="scientific">Metabacillus indicus</name>
    <name type="common">Bacillus indicus</name>
    <dbReference type="NCBI Taxonomy" id="246786"/>
    <lineage>
        <taxon>Bacteria</taxon>
        <taxon>Bacillati</taxon>
        <taxon>Bacillota</taxon>
        <taxon>Bacilli</taxon>
        <taxon>Bacillales</taxon>
        <taxon>Bacillaceae</taxon>
        <taxon>Metabacillus</taxon>
    </lineage>
</organism>
<dbReference type="SUPFAM" id="SSF48452">
    <property type="entry name" value="TPR-like"/>
    <property type="match status" value="2"/>
</dbReference>
<dbReference type="SUPFAM" id="SSF47413">
    <property type="entry name" value="lambda repressor-like DNA-binding domains"/>
    <property type="match status" value="1"/>
</dbReference>
<dbReference type="InterPro" id="IPR053163">
    <property type="entry name" value="HTH-type_regulator_Rgg"/>
</dbReference>
<dbReference type="EMBL" id="JNVC02000015">
    <property type="protein sequence ID" value="KEZ47819.1"/>
    <property type="molecule type" value="Genomic_DNA"/>
</dbReference>
<dbReference type="Pfam" id="PF13424">
    <property type="entry name" value="TPR_12"/>
    <property type="match status" value="1"/>
</dbReference>
<proteinExistence type="predicted"/>
<dbReference type="OrthoDB" id="2470999at2"/>
<dbReference type="PANTHER" id="PTHR37038">
    <property type="entry name" value="TRANSCRIPTIONAL REGULATOR-RELATED"/>
    <property type="match status" value="1"/>
</dbReference>
<dbReference type="Proteomes" id="UP000028549">
    <property type="component" value="Unassembled WGS sequence"/>
</dbReference>
<dbReference type="InterPro" id="IPR011990">
    <property type="entry name" value="TPR-like_helical_dom_sf"/>
</dbReference>
<dbReference type="SMART" id="SM00028">
    <property type="entry name" value="TPR"/>
    <property type="match status" value="4"/>
</dbReference>
<accession>A0A084GKF7</accession>
<dbReference type="CDD" id="cd00093">
    <property type="entry name" value="HTH_XRE"/>
    <property type="match status" value="1"/>
</dbReference>
<evidence type="ECO:0000313" key="3">
    <source>
        <dbReference type="EMBL" id="KEZ47819.1"/>
    </source>
</evidence>
<dbReference type="PANTHER" id="PTHR37038:SF14">
    <property type="entry name" value="TRANSCRIPTIONAL ACTIVATOR"/>
    <property type="match status" value="1"/>
</dbReference>
<feature type="repeat" description="TPR" evidence="1">
    <location>
        <begin position="195"/>
        <end position="228"/>
    </location>
</feature>
<keyword evidence="4" id="KW-1185">Reference proteome</keyword>
<name>A0A084GKF7_METID</name>
<dbReference type="InterPro" id="IPR010982">
    <property type="entry name" value="Lambda_DNA-bd_dom_sf"/>
</dbReference>
<dbReference type="SMART" id="SM00530">
    <property type="entry name" value="HTH_XRE"/>
    <property type="match status" value="1"/>
</dbReference>
<feature type="domain" description="HTH cro/C1-type" evidence="2">
    <location>
        <begin position="8"/>
        <end position="61"/>
    </location>
</feature>
<dbReference type="GO" id="GO:0003677">
    <property type="term" value="F:DNA binding"/>
    <property type="evidence" value="ECO:0007669"/>
    <property type="project" value="InterPro"/>
</dbReference>
<dbReference type="Gene3D" id="1.10.260.40">
    <property type="entry name" value="lambda repressor-like DNA-binding domains"/>
    <property type="match status" value="1"/>
</dbReference>
<keyword evidence="1" id="KW-0802">TPR repeat</keyword>
<comment type="caution">
    <text evidence="3">The sequence shown here is derived from an EMBL/GenBank/DDBJ whole genome shotgun (WGS) entry which is preliminary data.</text>
</comment>
<sequence>MNTVGLKLRHLRKKQKLTQSELAAGIVNRSYISQLEKGMVQPSYKLLLKFSERLQCDIHDFFEEENKALLSFDIKKALSNLEFAVINDDFADAEEHLNDIEKNLSALNQRDLALYYFCQGRILQSVRQDTDGAVTAFEKSYELYCNLPYCEERLRTSNELSSLLINEDRFSKAFTYLNEAYDDSIAFKASGVEKISLLNNLGLAHAKKGEYYSAIRFIKQALSVSSKTAIYFQTGIVYMVLGLCYRRMSQYEDAKGAYSKALLFFEGTDDQLNLAGTYTNLGILSRYTSDAESAVSYLKSAHDLYNQLEDSKGILNTLFELAVTYQESGKEEHVLSLYKSFNEAYSEPFTDYKFKFLHLLGDMHQSRGELTDALRCYHEILDESEAVNDRSVIKDALKKVAAIACGRRDEKTLFYVTEKYLAL</sequence>
<dbReference type="Pfam" id="PF01381">
    <property type="entry name" value="HTH_3"/>
    <property type="match status" value="1"/>
</dbReference>
<dbReference type="STRING" id="246786.GS18_0217635"/>
<dbReference type="PROSITE" id="PS50943">
    <property type="entry name" value="HTH_CROC1"/>
    <property type="match status" value="1"/>
</dbReference>
<dbReference type="InterPro" id="IPR019734">
    <property type="entry name" value="TPR_rpt"/>
</dbReference>